<organism evidence="1 2">
    <name type="scientific">Argiope bruennichi</name>
    <name type="common">Wasp spider</name>
    <name type="synonym">Aranea bruennichi</name>
    <dbReference type="NCBI Taxonomy" id="94029"/>
    <lineage>
        <taxon>Eukaryota</taxon>
        <taxon>Metazoa</taxon>
        <taxon>Ecdysozoa</taxon>
        <taxon>Arthropoda</taxon>
        <taxon>Chelicerata</taxon>
        <taxon>Arachnida</taxon>
        <taxon>Araneae</taxon>
        <taxon>Araneomorphae</taxon>
        <taxon>Entelegynae</taxon>
        <taxon>Araneoidea</taxon>
        <taxon>Araneidae</taxon>
        <taxon>Argiope</taxon>
    </lineage>
</organism>
<reference evidence="1" key="1">
    <citation type="journal article" date="2020" name="bioRxiv">
        <title>Chromosome-level reference genome of the European wasp spider Argiope bruennichi: a resource for studies on range expansion and evolutionary adaptation.</title>
        <authorList>
            <person name="Sheffer M.M."/>
            <person name="Hoppe A."/>
            <person name="Krehenwinkel H."/>
            <person name="Uhl G."/>
            <person name="Kuss A.W."/>
            <person name="Jensen L."/>
            <person name="Jensen C."/>
            <person name="Gillespie R.G."/>
            <person name="Hoff K.J."/>
            <person name="Prost S."/>
        </authorList>
    </citation>
    <scope>NUCLEOTIDE SEQUENCE</scope>
</reference>
<name>A0A8T0F4I3_ARGBR</name>
<gene>
    <name evidence="1" type="ORF">HNY73_010014</name>
</gene>
<protein>
    <submittedName>
        <fullName evidence="1">Uncharacterized protein</fullName>
    </submittedName>
</protein>
<dbReference type="AlphaFoldDB" id="A0A8T0F4I3"/>
<keyword evidence="2" id="KW-1185">Reference proteome</keyword>
<sequence>MSPPKRKRIRKIICSANLDDFDFCKLRQTVSEFNARNEVPSLRTQLCLYGKGQFFWKVEILRYVLRKIGFRWKQTSVDKKIVRENTDILQ</sequence>
<evidence type="ECO:0000313" key="1">
    <source>
        <dbReference type="EMBL" id="KAF8784319.1"/>
    </source>
</evidence>
<accession>A0A8T0F4I3</accession>
<comment type="caution">
    <text evidence="1">The sequence shown here is derived from an EMBL/GenBank/DDBJ whole genome shotgun (WGS) entry which is preliminary data.</text>
</comment>
<dbReference type="Proteomes" id="UP000807504">
    <property type="component" value="Unassembled WGS sequence"/>
</dbReference>
<proteinExistence type="predicted"/>
<evidence type="ECO:0000313" key="2">
    <source>
        <dbReference type="Proteomes" id="UP000807504"/>
    </source>
</evidence>
<dbReference type="EMBL" id="JABXBU010000030">
    <property type="protein sequence ID" value="KAF8784319.1"/>
    <property type="molecule type" value="Genomic_DNA"/>
</dbReference>
<reference evidence="1" key="2">
    <citation type="submission" date="2020-06" db="EMBL/GenBank/DDBJ databases">
        <authorList>
            <person name="Sheffer M."/>
        </authorList>
    </citation>
    <scope>NUCLEOTIDE SEQUENCE</scope>
</reference>